<dbReference type="Pfam" id="PF01130">
    <property type="entry name" value="CD36"/>
    <property type="match status" value="1"/>
</dbReference>
<dbReference type="Proteomes" id="UP000008854">
    <property type="component" value="Unassembled WGS sequence"/>
</dbReference>
<evidence type="ECO:0000313" key="8">
    <source>
        <dbReference type="Proteomes" id="UP000008854"/>
    </source>
</evidence>
<dbReference type="GO" id="GO:0005044">
    <property type="term" value="F:scavenger receptor activity"/>
    <property type="evidence" value="ECO:0007669"/>
    <property type="project" value="TreeGrafter"/>
</dbReference>
<dbReference type="PANTHER" id="PTHR11923">
    <property type="entry name" value="SCAVENGER RECEPTOR CLASS B TYPE-1 SR-B1"/>
    <property type="match status" value="1"/>
</dbReference>
<evidence type="ECO:0000256" key="1">
    <source>
        <dbReference type="ARBA" id="ARBA00004370"/>
    </source>
</evidence>
<keyword evidence="4 7" id="KW-1133">Transmembrane helix</keyword>
<evidence type="ECO:0000313" key="9">
    <source>
        <dbReference type="WBParaSite" id="Smp_128430.1"/>
    </source>
</evidence>
<dbReference type="GO" id="GO:0005737">
    <property type="term" value="C:cytoplasm"/>
    <property type="evidence" value="ECO:0007669"/>
    <property type="project" value="TreeGrafter"/>
</dbReference>
<dbReference type="STRING" id="6183.A0A5K4EL37"/>
<dbReference type="PANTHER" id="PTHR11923:SF51">
    <property type="entry name" value="LYSOSOME MEMBRANE PROTEIN 2"/>
    <property type="match status" value="1"/>
</dbReference>
<keyword evidence="3 7" id="KW-0812">Transmembrane</keyword>
<keyword evidence="5 7" id="KW-0472">Membrane</keyword>
<dbReference type="WBParaSite" id="Smp_128430.1">
    <property type="protein sequence ID" value="Smp_128430.1"/>
    <property type="gene ID" value="Smp_128430"/>
</dbReference>
<proteinExistence type="inferred from homology"/>
<dbReference type="PRINTS" id="PR01609">
    <property type="entry name" value="CD36FAMILY"/>
</dbReference>
<dbReference type="InParanoid" id="A0A5K4EL37"/>
<accession>A0A5K4EL37</accession>
<dbReference type="AlphaFoldDB" id="A0A5K4EL37"/>
<reference evidence="9" key="2">
    <citation type="submission" date="2019-11" db="UniProtKB">
        <authorList>
            <consortium name="WormBaseParasite"/>
        </authorList>
    </citation>
    <scope>IDENTIFICATION</scope>
    <source>
        <strain evidence="9">Puerto Rican</strain>
    </source>
</reference>
<comment type="subcellular location">
    <subcellularLocation>
        <location evidence="1">Membrane</location>
    </subcellularLocation>
</comment>
<evidence type="ECO:0000256" key="6">
    <source>
        <dbReference type="ARBA" id="ARBA00023180"/>
    </source>
</evidence>
<sequence>MCKGKACMGTAYVFFAVSLLLFTGCVVLHFYVDQVFITIIKKFLLLTPGSEVFEAYSRDNTSIITRLYLFNLLNEEEVLKGGKPLFEEVGPYVYWKRMTKWNFSFSNESPPKYLRHEKKSNYYPHENLSSSDVYSRQITSLDLFAGGLILQDRKFYMESYYRTTKPFITATPNEIIWGYTHSNIKSCHTFGQCPEKISVFSRENGSNIEEFLLKTGVDNINERGDIVEFNGRKELNQWNSKYANMINGSEGAFMGFDLSVGVRRHIFVPGICRSVVMEATKLVPHPKFSKLQVLTFEPAEVEENSNIYPSVSEFCQGQYYEPKCAPEGLVSFSPCLKSDNHLPLYGSPGHFGGADPKIRNQFNGISEPDEVDDKTVLYVDPLTGLTLGAHQSMQISFYIDNEKNPSMPFRLMRGPYFFPIIRIVNEVYPPMETLNTLYQMVQSSKYWLNWAVYILGGICLLVILFTTMTIIRIARRRNRMR</sequence>
<name>A0A5K4EL37_SCHMA</name>
<keyword evidence="8" id="KW-1185">Reference proteome</keyword>
<evidence type="ECO:0000256" key="2">
    <source>
        <dbReference type="ARBA" id="ARBA00010532"/>
    </source>
</evidence>
<dbReference type="InterPro" id="IPR002159">
    <property type="entry name" value="CD36_fam"/>
</dbReference>
<feature type="transmembrane region" description="Helical" evidence="7">
    <location>
        <begin position="12"/>
        <end position="32"/>
    </location>
</feature>
<comment type="similarity">
    <text evidence="2">Belongs to the CD36 family.</text>
</comment>
<organism evidence="8 9">
    <name type="scientific">Schistosoma mansoni</name>
    <name type="common">Blood fluke</name>
    <dbReference type="NCBI Taxonomy" id="6183"/>
    <lineage>
        <taxon>Eukaryota</taxon>
        <taxon>Metazoa</taxon>
        <taxon>Spiralia</taxon>
        <taxon>Lophotrochozoa</taxon>
        <taxon>Platyhelminthes</taxon>
        <taxon>Trematoda</taxon>
        <taxon>Digenea</taxon>
        <taxon>Strigeidida</taxon>
        <taxon>Schistosomatoidea</taxon>
        <taxon>Schistosomatidae</taxon>
        <taxon>Schistosoma</taxon>
    </lineage>
</organism>
<evidence type="ECO:0000256" key="5">
    <source>
        <dbReference type="ARBA" id="ARBA00023136"/>
    </source>
</evidence>
<reference evidence="8" key="1">
    <citation type="journal article" date="2012" name="PLoS Negl. Trop. Dis.">
        <title>A systematically improved high quality genome and transcriptome of the human blood fluke Schistosoma mansoni.</title>
        <authorList>
            <person name="Protasio A.V."/>
            <person name="Tsai I.J."/>
            <person name="Babbage A."/>
            <person name="Nichol S."/>
            <person name="Hunt M."/>
            <person name="Aslett M.A."/>
            <person name="De Silva N."/>
            <person name="Velarde G.S."/>
            <person name="Anderson T.J."/>
            <person name="Clark R.C."/>
            <person name="Davidson C."/>
            <person name="Dillon G.P."/>
            <person name="Holroyd N.E."/>
            <person name="LoVerde P.T."/>
            <person name="Lloyd C."/>
            <person name="McQuillan J."/>
            <person name="Oliveira G."/>
            <person name="Otto T.D."/>
            <person name="Parker-Manuel S.J."/>
            <person name="Quail M.A."/>
            <person name="Wilson R.A."/>
            <person name="Zerlotini A."/>
            <person name="Dunne D.W."/>
            <person name="Berriman M."/>
        </authorList>
    </citation>
    <scope>NUCLEOTIDE SEQUENCE [LARGE SCALE GENOMIC DNA]</scope>
    <source>
        <strain evidence="8">Puerto Rican</strain>
    </source>
</reference>
<dbReference type="PROSITE" id="PS51257">
    <property type="entry name" value="PROKAR_LIPOPROTEIN"/>
    <property type="match status" value="1"/>
</dbReference>
<evidence type="ECO:0000256" key="7">
    <source>
        <dbReference type="SAM" id="Phobius"/>
    </source>
</evidence>
<evidence type="ECO:0000256" key="3">
    <source>
        <dbReference type="ARBA" id="ARBA00022692"/>
    </source>
</evidence>
<evidence type="ECO:0000256" key="4">
    <source>
        <dbReference type="ARBA" id="ARBA00022989"/>
    </source>
</evidence>
<keyword evidence="6" id="KW-0325">Glycoprotein</keyword>
<feature type="transmembrane region" description="Helical" evidence="7">
    <location>
        <begin position="447"/>
        <end position="471"/>
    </location>
</feature>
<dbReference type="GO" id="GO:0016020">
    <property type="term" value="C:membrane"/>
    <property type="evidence" value="ECO:0007669"/>
    <property type="project" value="UniProtKB-SubCell"/>
</dbReference>
<protein>
    <submittedName>
        <fullName evidence="9">Scavenger receptor class B member 1</fullName>
    </submittedName>
</protein>